<name>A0A9W4MQ64_PENNA</name>
<dbReference type="Proteomes" id="UP001153461">
    <property type="component" value="Unassembled WGS sequence"/>
</dbReference>
<evidence type="ECO:0008006" key="3">
    <source>
        <dbReference type="Google" id="ProtNLM"/>
    </source>
</evidence>
<gene>
    <name evidence="1" type="ORF">PNAL_LOCUS2100</name>
</gene>
<dbReference type="GO" id="GO:0072330">
    <property type="term" value="P:monocarboxylic acid biosynthetic process"/>
    <property type="evidence" value="ECO:0007669"/>
    <property type="project" value="UniProtKB-ARBA"/>
</dbReference>
<dbReference type="InterPro" id="IPR029058">
    <property type="entry name" value="AB_hydrolase_fold"/>
</dbReference>
<dbReference type="EMBL" id="CAJVNV010000064">
    <property type="protein sequence ID" value="CAG8008622.1"/>
    <property type="molecule type" value="Genomic_DNA"/>
</dbReference>
<comment type="caution">
    <text evidence="1">The sequence shown here is derived from an EMBL/GenBank/DDBJ whole genome shotgun (WGS) entry which is preliminary data.</text>
</comment>
<dbReference type="GO" id="GO:0017000">
    <property type="term" value="P:antibiotic biosynthetic process"/>
    <property type="evidence" value="ECO:0007669"/>
    <property type="project" value="UniProtKB-ARBA"/>
</dbReference>
<reference evidence="1" key="1">
    <citation type="submission" date="2021-07" db="EMBL/GenBank/DDBJ databases">
        <authorList>
            <person name="Branca A.L. A."/>
        </authorList>
    </citation>
    <scope>NUCLEOTIDE SEQUENCE</scope>
</reference>
<dbReference type="AlphaFoldDB" id="A0A9W4MQ64"/>
<organism evidence="1 2">
    <name type="scientific">Penicillium nalgiovense</name>
    <dbReference type="NCBI Taxonomy" id="60175"/>
    <lineage>
        <taxon>Eukaryota</taxon>
        <taxon>Fungi</taxon>
        <taxon>Dikarya</taxon>
        <taxon>Ascomycota</taxon>
        <taxon>Pezizomycotina</taxon>
        <taxon>Eurotiomycetes</taxon>
        <taxon>Eurotiomycetidae</taxon>
        <taxon>Eurotiales</taxon>
        <taxon>Aspergillaceae</taxon>
        <taxon>Penicillium</taxon>
    </lineage>
</organism>
<protein>
    <recommendedName>
        <fullName evidence="3">AB hydrolase-1 domain-containing protein</fullName>
    </recommendedName>
</protein>
<evidence type="ECO:0000313" key="2">
    <source>
        <dbReference type="Proteomes" id="UP001153461"/>
    </source>
</evidence>
<dbReference type="SUPFAM" id="SSF53474">
    <property type="entry name" value="alpha/beta-Hydrolases"/>
    <property type="match status" value="1"/>
</dbReference>
<accession>A0A9W4MQ64</accession>
<evidence type="ECO:0000313" key="1">
    <source>
        <dbReference type="EMBL" id="CAG8008622.1"/>
    </source>
</evidence>
<dbReference type="PANTHER" id="PTHR43433:SF10">
    <property type="entry name" value="AB HYDROLASE-1 DOMAIN-CONTAINING PROTEIN"/>
    <property type="match status" value="1"/>
</dbReference>
<dbReference type="Gene3D" id="3.40.50.1820">
    <property type="entry name" value="alpha/beta hydrolase"/>
    <property type="match status" value="1"/>
</dbReference>
<dbReference type="OrthoDB" id="4132249at2759"/>
<dbReference type="InterPro" id="IPR050471">
    <property type="entry name" value="AB_hydrolase"/>
</dbReference>
<dbReference type="PANTHER" id="PTHR43433">
    <property type="entry name" value="HYDROLASE, ALPHA/BETA FOLD FAMILY PROTEIN"/>
    <property type="match status" value="1"/>
</dbReference>
<proteinExistence type="predicted"/>
<sequence length="399" mass="44680">MEYPPTSPRSFATSYVSNPRFHRSFTVEPTPTHGPLNVTYADYGREADENETTPTLLLMPGMFSSRYIGICLHTIAEKWGVRVLVVDRPGMGNSTDVPLAQRVSTWIETVPRLLAHLDIQHVSLASHSAGTIYLFNTLYYCRDILYPEKPMVSLLGMLHFHSAPSILDGRIATSSSRSDHMIAPWVDPAKSGITSMKMAQYIPTPAFKLWNRIPRLFLANDGSATATSGVMIAKLSASFPSKSGDDQTKNRLYIAQNYGLDLDQQKEIDSLMMQGMFKENTVGSNSEAMQCLRKEPDTWGKCEDYEIFVRELVELERGRGGVPLKVQVFFAESDSMIGKKGQDYVEACWHQMDDGNLGTIEFDSRVVSGTDHDSLVPSAEVWESIFKKMQRAEDDSSMF</sequence>